<dbReference type="RefSeq" id="WP_152124745.1">
    <property type="nucleotide sequence ID" value="NZ_WELI01000005.1"/>
</dbReference>
<dbReference type="Pfam" id="PF11367">
    <property type="entry name" value="Tail_completion_gp17"/>
    <property type="match status" value="1"/>
</dbReference>
<gene>
    <name evidence="1" type="ORF">F5984_13225</name>
</gene>
<dbReference type="Gene3D" id="3.30.2000.30">
    <property type="match status" value="1"/>
</dbReference>
<evidence type="ECO:0000313" key="2">
    <source>
        <dbReference type="Proteomes" id="UP000488299"/>
    </source>
</evidence>
<protein>
    <submittedName>
        <fullName evidence="1">DUF3168 domain-containing protein</fullName>
    </submittedName>
</protein>
<dbReference type="EMBL" id="WELI01000005">
    <property type="protein sequence ID" value="KAB7730139.1"/>
    <property type="molecule type" value="Genomic_DNA"/>
</dbReference>
<accession>A0A7J5TYB2</accession>
<organism evidence="1 2">
    <name type="scientific">Rudanella paleaurantiibacter</name>
    <dbReference type="NCBI Taxonomy" id="2614655"/>
    <lineage>
        <taxon>Bacteria</taxon>
        <taxon>Pseudomonadati</taxon>
        <taxon>Bacteroidota</taxon>
        <taxon>Cytophagia</taxon>
        <taxon>Cytophagales</taxon>
        <taxon>Cytophagaceae</taxon>
        <taxon>Rudanella</taxon>
    </lineage>
</organism>
<name>A0A7J5TYB2_9BACT</name>
<keyword evidence="2" id="KW-1185">Reference proteome</keyword>
<sequence>MTDAGFALAAAYATLLGGLTYNGKSVVLYSLQAPDNAVAPYIILGPWVSVPAGTKDSFGQTGEITLDVVTRFTGPVSKKPATDIANLATALITPSPGKTGLSVAGFNVVRVQVVGTRDMPQLLDTDTVVRKIITVSHTLNQV</sequence>
<evidence type="ECO:0000313" key="1">
    <source>
        <dbReference type="EMBL" id="KAB7730139.1"/>
    </source>
</evidence>
<dbReference type="Proteomes" id="UP000488299">
    <property type="component" value="Unassembled WGS sequence"/>
</dbReference>
<dbReference type="InterPro" id="IPR021508">
    <property type="entry name" value="Gp17-like"/>
</dbReference>
<dbReference type="InterPro" id="IPR053745">
    <property type="entry name" value="Viral_Tail_Comp_sf"/>
</dbReference>
<dbReference type="AlphaFoldDB" id="A0A7J5TYB2"/>
<comment type="caution">
    <text evidence="1">The sequence shown here is derived from an EMBL/GenBank/DDBJ whole genome shotgun (WGS) entry which is preliminary data.</text>
</comment>
<reference evidence="1 2" key="1">
    <citation type="submission" date="2019-10" db="EMBL/GenBank/DDBJ databases">
        <title>Rudanella paleaurantiibacter sp. nov., isolated from sludge.</title>
        <authorList>
            <person name="Xu S.Q."/>
        </authorList>
    </citation>
    <scope>NUCLEOTIDE SEQUENCE [LARGE SCALE GENOMIC DNA]</scope>
    <source>
        <strain evidence="1 2">HX-22-17</strain>
    </source>
</reference>
<proteinExistence type="predicted"/>